<dbReference type="Proteomes" id="UP000218231">
    <property type="component" value="Unassembled WGS sequence"/>
</dbReference>
<evidence type="ECO:0000313" key="2">
    <source>
        <dbReference type="EMBL" id="PAV77539.1"/>
    </source>
</evidence>
<evidence type="ECO:0000313" key="3">
    <source>
        <dbReference type="Proteomes" id="UP000218231"/>
    </source>
</evidence>
<evidence type="ECO:0000256" key="1">
    <source>
        <dbReference type="SAM" id="MobiDB-lite"/>
    </source>
</evidence>
<comment type="caution">
    <text evidence="2">The sequence shown here is derived from an EMBL/GenBank/DDBJ whole genome shotgun (WGS) entry which is preliminary data.</text>
</comment>
<keyword evidence="3" id="KW-1185">Reference proteome</keyword>
<reference evidence="2 3" key="1">
    <citation type="journal article" date="2017" name="Curr. Biol.">
        <title>Genome architecture and evolution of a unichromosomal asexual nematode.</title>
        <authorList>
            <person name="Fradin H."/>
            <person name="Zegar C."/>
            <person name="Gutwein M."/>
            <person name="Lucas J."/>
            <person name="Kovtun M."/>
            <person name="Corcoran D."/>
            <person name="Baugh L.R."/>
            <person name="Kiontke K."/>
            <person name="Gunsalus K."/>
            <person name="Fitch D.H."/>
            <person name="Piano F."/>
        </authorList>
    </citation>
    <scope>NUCLEOTIDE SEQUENCE [LARGE SCALE GENOMIC DNA]</scope>
    <source>
        <strain evidence="2">PF1309</strain>
    </source>
</reference>
<feature type="compositionally biased region" description="Polar residues" evidence="1">
    <location>
        <begin position="289"/>
        <end position="301"/>
    </location>
</feature>
<feature type="compositionally biased region" description="Polar residues" evidence="1">
    <location>
        <begin position="231"/>
        <end position="244"/>
    </location>
</feature>
<feature type="compositionally biased region" description="Polar residues" evidence="1">
    <location>
        <begin position="136"/>
        <end position="151"/>
    </location>
</feature>
<sequence length="352" mass="39733">MFVPFKRKCRSTKRETFECDRQAEKLEEVNDKRAKGERQNVGGVQEDMCFNIQSPTRCMSATWIWSHVLQLLPREGSGQIGSLKLLTRPPNGSGKKGSKKTTTTTAQPEVEEMPDEEYETTERTTRKPEKKRLSSYKKTTPSQPPETTTRANIWDKFTVGQKAKPTPKYIPFWQRLLSTTTKSPRIEDISKTEEKETAEAEETESTQLPEEEVYESTFVTEEPEVQETTQIAESTIIQKSYQKSNGDKKNSNTESPSQKHTFRPLPVTTPAPPGPEMIAFQKPGGGEQSGTAENGGNRRTSTNYNIRTRLLEQIPAKSMVPIDTLRNEHWKVNHFGISAAARPDDPLSILLG</sequence>
<dbReference type="AlphaFoldDB" id="A0A2A2KUJ7"/>
<feature type="compositionally biased region" description="Basic and acidic residues" evidence="1">
    <location>
        <begin position="184"/>
        <end position="198"/>
    </location>
</feature>
<dbReference type="STRING" id="2018661.A0A2A2KUJ7"/>
<organism evidence="2 3">
    <name type="scientific">Diploscapter pachys</name>
    <dbReference type="NCBI Taxonomy" id="2018661"/>
    <lineage>
        <taxon>Eukaryota</taxon>
        <taxon>Metazoa</taxon>
        <taxon>Ecdysozoa</taxon>
        <taxon>Nematoda</taxon>
        <taxon>Chromadorea</taxon>
        <taxon>Rhabditida</taxon>
        <taxon>Rhabditina</taxon>
        <taxon>Rhabditomorpha</taxon>
        <taxon>Rhabditoidea</taxon>
        <taxon>Rhabditidae</taxon>
        <taxon>Diploscapter</taxon>
    </lineage>
</organism>
<feature type="compositionally biased region" description="Acidic residues" evidence="1">
    <location>
        <begin position="109"/>
        <end position="119"/>
    </location>
</feature>
<name>A0A2A2KUJ7_9BILA</name>
<feature type="region of interest" description="Disordered" evidence="1">
    <location>
        <begin position="181"/>
        <end position="301"/>
    </location>
</feature>
<feature type="region of interest" description="Disordered" evidence="1">
    <location>
        <begin position="82"/>
        <end position="153"/>
    </location>
</feature>
<dbReference type="EMBL" id="LIAE01007689">
    <property type="protein sequence ID" value="PAV77539.1"/>
    <property type="molecule type" value="Genomic_DNA"/>
</dbReference>
<accession>A0A2A2KUJ7</accession>
<feature type="compositionally biased region" description="Acidic residues" evidence="1">
    <location>
        <begin position="199"/>
        <end position="214"/>
    </location>
</feature>
<protein>
    <submittedName>
        <fullName evidence="2">Uncharacterized protein</fullName>
    </submittedName>
</protein>
<gene>
    <name evidence="2" type="ORF">WR25_03002</name>
</gene>
<proteinExistence type="predicted"/>